<reference evidence="3" key="1">
    <citation type="journal article" date="2015" name="Proc. Natl. Acad. Sci. U.S.A.">
        <title>Genome sequencing of adzuki bean (Vigna angularis) provides insight into high starch and low fat accumulation and domestication.</title>
        <authorList>
            <person name="Yang K."/>
            <person name="Tian Z."/>
            <person name="Chen C."/>
            <person name="Luo L."/>
            <person name="Zhao B."/>
            <person name="Wang Z."/>
            <person name="Yu L."/>
            <person name="Li Y."/>
            <person name="Sun Y."/>
            <person name="Li W."/>
            <person name="Chen Y."/>
            <person name="Li Y."/>
            <person name="Zhang Y."/>
            <person name="Ai D."/>
            <person name="Zhao J."/>
            <person name="Shang C."/>
            <person name="Ma Y."/>
            <person name="Wu B."/>
            <person name="Wang M."/>
            <person name="Gao L."/>
            <person name="Sun D."/>
            <person name="Zhang P."/>
            <person name="Guo F."/>
            <person name="Wang W."/>
            <person name="Li Y."/>
            <person name="Wang J."/>
            <person name="Varshney R.K."/>
            <person name="Wang J."/>
            <person name="Ling H.Q."/>
            <person name="Wan P."/>
        </authorList>
    </citation>
    <scope>NUCLEOTIDE SEQUENCE</scope>
    <source>
        <strain evidence="3">cv. Jingnong 6</strain>
    </source>
</reference>
<dbReference type="Gramene" id="KOM55785">
    <property type="protein sequence ID" value="KOM55785"/>
    <property type="gene ID" value="LR48_Vigan10g167700"/>
</dbReference>
<proteinExistence type="predicted"/>
<protein>
    <submittedName>
        <fullName evidence="2">Uncharacterized protein</fullName>
    </submittedName>
</protein>
<evidence type="ECO:0000256" key="1">
    <source>
        <dbReference type="SAM" id="MobiDB-lite"/>
    </source>
</evidence>
<dbReference type="AlphaFoldDB" id="A0A0L9VL53"/>
<sequence>MHPAAGRRTPKLEHLKYWKAHGIPAAWRKMDTIQLPGAVTKMKAARCATVGRSIQVTSSFEQRDAHDDGLNIHTNSREDVHVDGWEQKKVSRLEHKSSALHHSSTVKQRRPAEAATHVPGGVQSVKTSVLSLEKEHPSTLRVSLSDFYSSNESLRVNLVKEVMKERDEIRKDTKKCKKEKPQVPLSGSLPLSGTQELTGGPLRGKMAAEGKNRADALTAERHYFWAWA</sequence>
<gene>
    <name evidence="2" type="ORF">LR48_Vigan10g167700</name>
</gene>
<feature type="region of interest" description="Disordered" evidence="1">
    <location>
        <begin position="92"/>
        <end position="120"/>
    </location>
</feature>
<feature type="region of interest" description="Disordered" evidence="1">
    <location>
        <begin position="175"/>
        <end position="207"/>
    </location>
</feature>
<name>A0A0L9VL53_PHAAN</name>
<evidence type="ECO:0000313" key="3">
    <source>
        <dbReference type="Proteomes" id="UP000053144"/>
    </source>
</evidence>
<dbReference type="Proteomes" id="UP000053144">
    <property type="component" value="Chromosome 10"/>
</dbReference>
<dbReference type="EMBL" id="CM003380">
    <property type="protein sequence ID" value="KOM55785.1"/>
    <property type="molecule type" value="Genomic_DNA"/>
</dbReference>
<evidence type="ECO:0000313" key="2">
    <source>
        <dbReference type="EMBL" id="KOM55785.1"/>
    </source>
</evidence>
<accession>A0A0L9VL53</accession>
<organism evidence="2 3">
    <name type="scientific">Phaseolus angularis</name>
    <name type="common">Azuki bean</name>
    <name type="synonym">Vigna angularis</name>
    <dbReference type="NCBI Taxonomy" id="3914"/>
    <lineage>
        <taxon>Eukaryota</taxon>
        <taxon>Viridiplantae</taxon>
        <taxon>Streptophyta</taxon>
        <taxon>Embryophyta</taxon>
        <taxon>Tracheophyta</taxon>
        <taxon>Spermatophyta</taxon>
        <taxon>Magnoliopsida</taxon>
        <taxon>eudicotyledons</taxon>
        <taxon>Gunneridae</taxon>
        <taxon>Pentapetalae</taxon>
        <taxon>rosids</taxon>
        <taxon>fabids</taxon>
        <taxon>Fabales</taxon>
        <taxon>Fabaceae</taxon>
        <taxon>Papilionoideae</taxon>
        <taxon>50 kb inversion clade</taxon>
        <taxon>NPAAA clade</taxon>
        <taxon>indigoferoid/millettioid clade</taxon>
        <taxon>Phaseoleae</taxon>
        <taxon>Vigna</taxon>
    </lineage>
</organism>